<name>A0A2M7G2L9_9BACT</name>
<reference evidence="6 7" key="1">
    <citation type="submission" date="2017-09" db="EMBL/GenBank/DDBJ databases">
        <title>Depth-based differentiation of microbial function through sediment-hosted aquifers and enrichment of novel symbionts in the deep terrestrial subsurface.</title>
        <authorList>
            <person name="Probst A.J."/>
            <person name="Ladd B."/>
            <person name="Jarett J.K."/>
            <person name="Geller-Mcgrath D.E."/>
            <person name="Sieber C.M."/>
            <person name="Emerson J.B."/>
            <person name="Anantharaman K."/>
            <person name="Thomas B.C."/>
            <person name="Malmstrom R."/>
            <person name="Stieglmeier M."/>
            <person name="Klingl A."/>
            <person name="Woyke T."/>
            <person name="Ryan C.M."/>
            <person name="Banfield J.F."/>
        </authorList>
    </citation>
    <scope>NUCLEOTIDE SEQUENCE [LARGE SCALE GENOMIC DNA]</scope>
    <source>
        <strain evidence="6">CG17_big_fil_post_rev_8_21_14_2_50_48_46</strain>
    </source>
</reference>
<evidence type="ECO:0000256" key="1">
    <source>
        <dbReference type="ARBA" id="ARBA00022448"/>
    </source>
</evidence>
<dbReference type="EMBL" id="PFFQ01000041">
    <property type="protein sequence ID" value="PIW16048.1"/>
    <property type="molecule type" value="Genomic_DNA"/>
</dbReference>
<dbReference type="GO" id="GO:0046872">
    <property type="term" value="F:metal ion binding"/>
    <property type="evidence" value="ECO:0007669"/>
    <property type="project" value="UniProtKB-KW"/>
</dbReference>
<dbReference type="PANTHER" id="PTHR38344:SF1">
    <property type="entry name" value="INORGANIC CARBON TRANSPORTER SUBUNIT DABA-RELATED"/>
    <property type="match status" value="1"/>
</dbReference>
<evidence type="ECO:0000256" key="2">
    <source>
        <dbReference type="ARBA" id="ARBA00022475"/>
    </source>
</evidence>
<gene>
    <name evidence="6" type="ORF">COW36_15155</name>
</gene>
<dbReference type="InterPro" id="IPR018752">
    <property type="entry name" value="DabA"/>
</dbReference>
<evidence type="ECO:0000256" key="3">
    <source>
        <dbReference type="ARBA" id="ARBA00022723"/>
    </source>
</evidence>
<keyword evidence="5" id="KW-0472">Membrane</keyword>
<keyword evidence="2" id="KW-1003">Cell membrane</keyword>
<comment type="caution">
    <text evidence="6">The sequence shown here is derived from an EMBL/GenBank/DDBJ whole genome shotgun (WGS) entry which is preliminary data.</text>
</comment>
<dbReference type="PANTHER" id="PTHR38344">
    <property type="entry name" value="UPF0753 PROTEIN AQ_863"/>
    <property type="match status" value="1"/>
</dbReference>
<evidence type="ECO:0000256" key="4">
    <source>
        <dbReference type="ARBA" id="ARBA00022833"/>
    </source>
</evidence>
<protein>
    <submittedName>
        <fullName evidence="6">Uncharacterized protein</fullName>
    </submittedName>
</protein>
<sequence length="930" mass="107968">MIEQRLSDLDQDLAWVSKYLPHQGTLQHFVHHNPLEAFEEYEFETACVLANKLYQGFSFLEQKKYLEYIALGKISKKTLEEELKMVCQNNHLKPHCKIDLFLNLILNPPELSVKNVIKRRLKKEPEQNLIQEIMTRVQALELPAEPENSFTFPTYKEIILQRYGVDIDDVMNPLLAKLFSSYVDPGSTYWKNEYKSKGLWHCFKENYKSPLVLENLQAKKIHEQLKLPVHKELSVDELILYYLREMAVPAEQHKTYLLSMGLRLRGWASLFNKLEHDPEQILDDTQYSIKEFLLVKLVYEYVISKAFLPQFEPHLLSDFRESQSQLAIEQAQYELTWLALHFLKQNQLIKQGQWLASEQDKENILSLLPYFTKVRRQIIYQNALEKTYAYQCLSALTLTNQKPKSESLSQSFQYITCIDDREESLRRYLEEVDPRCRTFGVAGHFEMNMHFKGFNEVRFRKLCPGVIKETFKVREVEVLVEEAAETASWMSRLYAKIFHTYSWHSRISFFSYLITVITGYLSAIPFFIKVFMPHLDLALRRSAKKKFLHQKHLVDLIFHEQGNAEGISYDQGAEKVYNLLRTIDLMDNFTEFIYVVGHGSSSINNPHEYAYNCGACGGGKGRPNGRVFATIGNHPEVRALLKSKYGIEIPDTTLFVGGYHDTCKDNISWFDSMLNAEQKARHLKHTEKMTQALKLNAAERSRKFFNISNELDPEVAFEKVATRSNDLTEARPEYNHATNALCIIGRRSFTQNLFLDRRSFLCSYNPENDEGSVLSRIMGAAVPVCAGINLEYYFSAVDPEVYGCGSKLNHNITNNYAVMSGFASDLRLGLSKQMVEIHDPRRILIVIESKPAIIEEIMANNLQLKRLIKNHWVRLMVFDFEQKEFYFYQGQSFIKASEIDSELNAYQISQEIKVDAQNLIPVAILEGQYV</sequence>
<accession>A0A2M7G2L9</accession>
<dbReference type="AlphaFoldDB" id="A0A2M7G2L9"/>
<dbReference type="Pfam" id="PF10070">
    <property type="entry name" value="DabA"/>
    <property type="match status" value="1"/>
</dbReference>
<keyword evidence="4" id="KW-0862">Zinc</keyword>
<organism evidence="6 7">
    <name type="scientific">bacterium (Candidatus Blackallbacteria) CG17_big_fil_post_rev_8_21_14_2_50_48_46</name>
    <dbReference type="NCBI Taxonomy" id="2014261"/>
    <lineage>
        <taxon>Bacteria</taxon>
        <taxon>Candidatus Blackallbacteria</taxon>
    </lineage>
</organism>
<keyword evidence="3" id="KW-0479">Metal-binding</keyword>
<evidence type="ECO:0000313" key="6">
    <source>
        <dbReference type="EMBL" id="PIW16048.1"/>
    </source>
</evidence>
<dbReference type="Proteomes" id="UP000231019">
    <property type="component" value="Unassembled WGS sequence"/>
</dbReference>
<keyword evidence="1" id="KW-0813">Transport</keyword>
<evidence type="ECO:0000256" key="5">
    <source>
        <dbReference type="ARBA" id="ARBA00023136"/>
    </source>
</evidence>
<evidence type="ECO:0000313" key="7">
    <source>
        <dbReference type="Proteomes" id="UP000231019"/>
    </source>
</evidence>
<proteinExistence type="predicted"/>